<keyword evidence="1" id="KW-0614">Plasmid</keyword>
<sequence>MQRYAFRYAMVGLPSKFRSLGNVGTTNPVACLPVVSLMLFSLVHQKSLISSVTCETGMRKNLKNGS</sequence>
<proteinExistence type="predicted"/>
<geneLocation type="plasmid" evidence="1">
    <name>pRGFK1368</name>
</geneLocation>
<protein>
    <submittedName>
        <fullName evidence="1">Uncharacterized protein</fullName>
    </submittedName>
</protein>
<reference evidence="1" key="2">
    <citation type="submission" date="2015-07" db="EMBL/GenBank/DDBJ databases">
        <title>Plasmids, circular viruses and viroids from rat gut.</title>
        <authorList>
            <person name="Jorgensen T.J."/>
            <person name="Hansen M.A."/>
            <person name="Xu Z."/>
            <person name="Tabak M.A."/>
            <person name="Sorensen S.J."/>
            <person name="Hansen L.H."/>
        </authorList>
    </citation>
    <scope>NUCLEOTIDE SEQUENCE</scope>
    <source>
        <plasmid evidence="1">pRGFK1368</plasmid>
    </source>
</reference>
<dbReference type="AlphaFoldDB" id="A0A0H5Q6P0"/>
<name>A0A0H5Q6P0_9ZZZZ</name>
<accession>A0A0H5Q6P0</accession>
<dbReference type="EMBL" id="LN853929">
    <property type="protein sequence ID" value="CRY97089.1"/>
    <property type="molecule type" value="Genomic_DNA"/>
</dbReference>
<organism evidence="1">
    <name type="scientific">uncultured prokaryote</name>
    <dbReference type="NCBI Taxonomy" id="198431"/>
    <lineage>
        <taxon>unclassified sequences</taxon>
        <taxon>environmental samples</taxon>
    </lineage>
</organism>
<evidence type="ECO:0000313" key="1">
    <source>
        <dbReference type="EMBL" id="CRY97089.1"/>
    </source>
</evidence>
<reference evidence="1" key="1">
    <citation type="submission" date="2015-06" db="EMBL/GenBank/DDBJ databases">
        <authorList>
            <person name="Joergensen T."/>
        </authorList>
    </citation>
    <scope>NUCLEOTIDE SEQUENCE</scope>
    <source>
        <plasmid evidence="1">pRGFK1368</plasmid>
    </source>
</reference>